<evidence type="ECO:0000256" key="11">
    <source>
        <dbReference type="ARBA" id="ARBA00034617"/>
    </source>
</evidence>
<keyword evidence="7 14" id="KW-0067">ATP-binding</keyword>
<dbReference type="GO" id="GO:0043138">
    <property type="term" value="F:3'-5' DNA helicase activity"/>
    <property type="evidence" value="ECO:0007669"/>
    <property type="project" value="UniProtKB-EC"/>
</dbReference>
<dbReference type="GO" id="GO:0003677">
    <property type="term" value="F:DNA binding"/>
    <property type="evidence" value="ECO:0007669"/>
    <property type="project" value="UniProtKB-KW"/>
</dbReference>
<sequence length="1085" mass="125128">MLYIYKASAGSGKTYTLTLEYIKLLLGYRDEEGHYRIYRKSDSAHRRILAVTFTNKATEEMKHRIVSQLDLLAHDTDRSPYIGELERLFGCGREQVQATAAETLYVLLHDFSYFNISTIDRFFQQVLRNFTREVGLQGSFEVEMDNDFVTASAIDRMYSDLSDDDQKGLLSWLVHYAEERIESGNWWSLGSRSERKDDLRELAGELSKENYKLYRSSILSQIKDKTVLDRYLREMRRVKSDFESLVRQLGETARAIIERHGVPVDRFKGKSRSWALYFGKLADGRYDPPTPTFTGNVDNGDNWFGKSDRPACFDTLYAELNPVMREIVTSFGEPYTRYNTAVQSAKYIYALGILVDIDRRIEEYEREHNVLLLSDTAGILNEVINENDAPFIYEKIGTRVNHFMIDEFQDTSNLQWGNFAPLIGESLSHDHTDLIVGDVKQSIYRWRNSDWSLLNEGVQSRFRPSQYSERSMDTNYRSCARVVEFNNRIFGEAAERLQQELEREVAESALVDSGFEVKVRKAYADIGQQVSASNRERGGRVEVTLWEADTRDDFCDEALSRIPDLLRDLQDRGYSPGDITFLTRTAREGTLLVDLLLRLNDENDDPRYRFDVISSESLLIKNSPLIGLLVGILRYIQDPSVELNRVMAVYEYNRLKSADTDDEAAVLSYFENRENIGQHLDDDFLQFVESVRQEPLFEMCERIIARFSRRENDRGERVYVQAFQDYVLDYCRTHTADLASFLAWWDDNEDKLSVTTPQEQDAMRVMTIHKSKGLEFKVVIIPFCNWKLDHRTDKTNFIWCRTQGEPFSQIPVLPLRYSSRLAQTYYATEYFDEKMHAYIDNLNVAYVAFTRAEEELHIFAPALKNRTKRESVGSISALLDVILFPDGGDGGDLHYEEGSDWRPAPKQSTEVSAPIVLSGEYRSIDPGTRLHLRLQGKGVFGEGHDRAYGTLMHRILSGVDTLDRLDETVAGFVQTGELSEVEAAETLDRLRLWLADERVKPWFLPGTKVWAEREILQADGSFYRPDRVVETPDGVVVIDYKFGSVERPAYKKQVRTYMELIGEMGYAQVSGFIWYLALGKIVPVE</sequence>
<evidence type="ECO:0000259" key="16">
    <source>
        <dbReference type="PROSITE" id="PS51217"/>
    </source>
</evidence>
<comment type="catalytic activity">
    <reaction evidence="13">
        <text>ATP + H2O = ADP + phosphate + H(+)</text>
        <dbReference type="Rhea" id="RHEA:13065"/>
        <dbReference type="ChEBI" id="CHEBI:15377"/>
        <dbReference type="ChEBI" id="CHEBI:15378"/>
        <dbReference type="ChEBI" id="CHEBI:30616"/>
        <dbReference type="ChEBI" id="CHEBI:43474"/>
        <dbReference type="ChEBI" id="CHEBI:456216"/>
        <dbReference type="EC" id="5.6.2.4"/>
    </reaction>
</comment>
<comment type="catalytic activity">
    <reaction evidence="11">
        <text>Couples ATP hydrolysis with the unwinding of duplex DNA by translocating in the 3'-5' direction.</text>
        <dbReference type="EC" id="5.6.2.4"/>
    </reaction>
</comment>
<name>A0A921MS39_9BACT</name>
<evidence type="ECO:0000256" key="8">
    <source>
        <dbReference type="ARBA" id="ARBA00023125"/>
    </source>
</evidence>
<dbReference type="PROSITE" id="PS51198">
    <property type="entry name" value="UVRD_HELICASE_ATP_BIND"/>
    <property type="match status" value="1"/>
</dbReference>
<keyword evidence="4 14" id="KW-0378">Hydrolase</keyword>
<dbReference type="RefSeq" id="WP_273306187.1">
    <property type="nucleotide sequence ID" value="NZ_DYUD01000022.1"/>
</dbReference>
<dbReference type="PROSITE" id="PS51217">
    <property type="entry name" value="UVRD_HELICASE_CTER"/>
    <property type="match status" value="1"/>
</dbReference>
<evidence type="ECO:0000256" key="10">
    <source>
        <dbReference type="ARBA" id="ARBA00023235"/>
    </source>
</evidence>
<dbReference type="GO" id="GO:0005524">
    <property type="term" value="F:ATP binding"/>
    <property type="evidence" value="ECO:0007669"/>
    <property type="project" value="UniProtKB-UniRule"/>
</dbReference>
<dbReference type="InterPro" id="IPR014017">
    <property type="entry name" value="DNA_helicase_UvrD-like_C"/>
</dbReference>
<evidence type="ECO:0000256" key="14">
    <source>
        <dbReference type="PROSITE-ProRule" id="PRU00560"/>
    </source>
</evidence>
<evidence type="ECO:0000313" key="17">
    <source>
        <dbReference type="EMBL" id="HJG89141.1"/>
    </source>
</evidence>
<evidence type="ECO:0000313" key="18">
    <source>
        <dbReference type="Proteomes" id="UP000757103"/>
    </source>
</evidence>
<keyword evidence="3" id="KW-0227">DNA damage</keyword>
<dbReference type="InterPro" id="IPR027417">
    <property type="entry name" value="P-loop_NTPase"/>
</dbReference>
<reference evidence="17" key="2">
    <citation type="submission" date="2021-09" db="EMBL/GenBank/DDBJ databases">
        <authorList>
            <person name="Gilroy R."/>
        </authorList>
    </citation>
    <scope>NUCLEOTIDE SEQUENCE</scope>
    <source>
        <strain evidence="17">CHK121-7720</strain>
    </source>
</reference>
<evidence type="ECO:0000256" key="7">
    <source>
        <dbReference type="ARBA" id="ARBA00022840"/>
    </source>
</evidence>
<evidence type="ECO:0000259" key="15">
    <source>
        <dbReference type="PROSITE" id="PS51198"/>
    </source>
</evidence>
<dbReference type="PANTHER" id="PTHR11070:SF67">
    <property type="entry name" value="DNA 3'-5' HELICASE"/>
    <property type="match status" value="1"/>
</dbReference>
<evidence type="ECO:0000256" key="12">
    <source>
        <dbReference type="ARBA" id="ARBA00034808"/>
    </source>
</evidence>
<organism evidence="17 18">
    <name type="scientific">Barnesiella viscericola</name>
    <dbReference type="NCBI Taxonomy" id="397865"/>
    <lineage>
        <taxon>Bacteria</taxon>
        <taxon>Pseudomonadati</taxon>
        <taxon>Bacteroidota</taxon>
        <taxon>Bacteroidia</taxon>
        <taxon>Bacteroidales</taxon>
        <taxon>Barnesiellaceae</taxon>
        <taxon>Barnesiella</taxon>
    </lineage>
</organism>
<dbReference type="EMBL" id="DYUD01000022">
    <property type="protein sequence ID" value="HJG89141.1"/>
    <property type="molecule type" value="Genomic_DNA"/>
</dbReference>
<dbReference type="Gene3D" id="3.90.320.10">
    <property type="match status" value="1"/>
</dbReference>
<dbReference type="EC" id="5.6.2.4" evidence="12"/>
<evidence type="ECO:0000256" key="1">
    <source>
        <dbReference type="ARBA" id="ARBA00022722"/>
    </source>
</evidence>
<dbReference type="GO" id="GO:0000725">
    <property type="term" value="P:recombinational repair"/>
    <property type="evidence" value="ECO:0007669"/>
    <property type="project" value="TreeGrafter"/>
</dbReference>
<comment type="caution">
    <text evidence="17">The sequence shown here is derived from an EMBL/GenBank/DDBJ whole genome shotgun (WGS) entry which is preliminary data.</text>
</comment>
<protein>
    <recommendedName>
        <fullName evidence="12">DNA 3'-5' helicase</fullName>
        <ecNumber evidence="12">5.6.2.4</ecNumber>
    </recommendedName>
</protein>
<gene>
    <name evidence="17" type="ORF">K8U91_06695</name>
</gene>
<dbReference type="InterPro" id="IPR000212">
    <property type="entry name" value="DNA_helicase_UvrD/REP"/>
</dbReference>
<feature type="domain" description="UvrD-like helicase C-terminal" evidence="16">
    <location>
        <begin position="480"/>
        <end position="773"/>
    </location>
</feature>
<dbReference type="InterPro" id="IPR038726">
    <property type="entry name" value="PDDEXK_AddAB-type"/>
</dbReference>
<evidence type="ECO:0000256" key="9">
    <source>
        <dbReference type="ARBA" id="ARBA00023204"/>
    </source>
</evidence>
<keyword evidence="6" id="KW-0269">Exonuclease</keyword>
<feature type="domain" description="UvrD-like helicase ATP-binding" evidence="15">
    <location>
        <begin position="1"/>
        <end position="479"/>
    </location>
</feature>
<dbReference type="Pfam" id="PF13361">
    <property type="entry name" value="UvrD_C"/>
    <property type="match status" value="1"/>
</dbReference>
<evidence type="ECO:0000256" key="13">
    <source>
        <dbReference type="ARBA" id="ARBA00048988"/>
    </source>
</evidence>
<dbReference type="Pfam" id="PF12705">
    <property type="entry name" value="PDDEXK_1"/>
    <property type="match status" value="1"/>
</dbReference>
<evidence type="ECO:0000256" key="6">
    <source>
        <dbReference type="ARBA" id="ARBA00022839"/>
    </source>
</evidence>
<dbReference type="Gene3D" id="3.40.50.300">
    <property type="entry name" value="P-loop containing nucleotide triphosphate hydrolases"/>
    <property type="match status" value="3"/>
</dbReference>
<dbReference type="InterPro" id="IPR011604">
    <property type="entry name" value="PDDEXK-like_dom_sf"/>
</dbReference>
<dbReference type="InterPro" id="IPR014016">
    <property type="entry name" value="UvrD-like_ATP-bd"/>
</dbReference>
<dbReference type="AlphaFoldDB" id="A0A921MS39"/>
<reference evidence="17" key="1">
    <citation type="journal article" date="2021" name="PeerJ">
        <title>Extensive microbial diversity within the chicken gut microbiome revealed by metagenomics and culture.</title>
        <authorList>
            <person name="Gilroy R."/>
            <person name="Ravi A."/>
            <person name="Getino M."/>
            <person name="Pursley I."/>
            <person name="Horton D.L."/>
            <person name="Alikhan N.F."/>
            <person name="Baker D."/>
            <person name="Gharbi K."/>
            <person name="Hall N."/>
            <person name="Watson M."/>
            <person name="Adriaenssens E.M."/>
            <person name="Foster-Nyarko E."/>
            <person name="Jarju S."/>
            <person name="Secka A."/>
            <person name="Antonio M."/>
            <person name="Oren A."/>
            <person name="Chaudhuri R.R."/>
            <person name="La Ragione R."/>
            <person name="Hildebrand F."/>
            <person name="Pallen M.J."/>
        </authorList>
    </citation>
    <scope>NUCLEOTIDE SEQUENCE</scope>
    <source>
        <strain evidence="17">CHK121-7720</strain>
    </source>
</reference>
<evidence type="ECO:0000256" key="2">
    <source>
        <dbReference type="ARBA" id="ARBA00022741"/>
    </source>
</evidence>
<dbReference type="Proteomes" id="UP000757103">
    <property type="component" value="Unassembled WGS sequence"/>
</dbReference>
<dbReference type="SUPFAM" id="SSF52540">
    <property type="entry name" value="P-loop containing nucleoside triphosphate hydrolases"/>
    <property type="match status" value="1"/>
</dbReference>
<dbReference type="Pfam" id="PF00580">
    <property type="entry name" value="UvrD-helicase"/>
    <property type="match status" value="2"/>
</dbReference>
<evidence type="ECO:0000256" key="4">
    <source>
        <dbReference type="ARBA" id="ARBA00022801"/>
    </source>
</evidence>
<dbReference type="GO" id="GO:0004527">
    <property type="term" value="F:exonuclease activity"/>
    <property type="evidence" value="ECO:0007669"/>
    <property type="project" value="UniProtKB-KW"/>
</dbReference>
<keyword evidence="9" id="KW-0234">DNA repair</keyword>
<dbReference type="Gene3D" id="1.10.3170.10">
    <property type="entry name" value="Recbcd, chain B, domain 2"/>
    <property type="match status" value="1"/>
</dbReference>
<dbReference type="PANTHER" id="PTHR11070">
    <property type="entry name" value="UVRD / RECB / PCRA DNA HELICASE FAMILY MEMBER"/>
    <property type="match status" value="1"/>
</dbReference>
<keyword evidence="5 14" id="KW-0347">Helicase</keyword>
<evidence type="ECO:0000256" key="5">
    <source>
        <dbReference type="ARBA" id="ARBA00022806"/>
    </source>
</evidence>
<accession>A0A921MS39</accession>
<dbReference type="GO" id="GO:0005829">
    <property type="term" value="C:cytosol"/>
    <property type="evidence" value="ECO:0007669"/>
    <property type="project" value="TreeGrafter"/>
</dbReference>
<keyword evidence="8" id="KW-0238">DNA-binding</keyword>
<feature type="binding site" evidence="14">
    <location>
        <begin position="7"/>
        <end position="14"/>
    </location>
    <ligand>
        <name>ATP</name>
        <dbReference type="ChEBI" id="CHEBI:30616"/>
    </ligand>
</feature>
<proteinExistence type="predicted"/>
<keyword evidence="1" id="KW-0540">Nuclease</keyword>
<evidence type="ECO:0000256" key="3">
    <source>
        <dbReference type="ARBA" id="ARBA00022763"/>
    </source>
</evidence>
<keyword evidence="10" id="KW-0413">Isomerase</keyword>
<keyword evidence="2 14" id="KW-0547">Nucleotide-binding</keyword>